<dbReference type="CDD" id="cd00592">
    <property type="entry name" value="HTH_MerR-like"/>
    <property type="match status" value="1"/>
</dbReference>
<name>A0ABV6LLW4_9BACI</name>
<organism evidence="6 7">
    <name type="scientific">Pontibacillus salicampi</name>
    <dbReference type="NCBI Taxonomy" id="1449801"/>
    <lineage>
        <taxon>Bacteria</taxon>
        <taxon>Bacillati</taxon>
        <taxon>Bacillota</taxon>
        <taxon>Bacilli</taxon>
        <taxon>Bacillales</taxon>
        <taxon>Bacillaceae</taxon>
        <taxon>Pontibacillus</taxon>
    </lineage>
</organism>
<dbReference type="InterPro" id="IPR000551">
    <property type="entry name" value="MerR-type_HTH_dom"/>
</dbReference>
<dbReference type="PROSITE" id="PS50937">
    <property type="entry name" value="HTH_MERR_2"/>
    <property type="match status" value="1"/>
</dbReference>
<proteinExistence type="predicted"/>
<keyword evidence="7" id="KW-1185">Reference proteome</keyword>
<keyword evidence="1" id="KW-0678">Repressor</keyword>
<keyword evidence="2" id="KW-0805">Transcription regulation</keyword>
<accession>A0ABV6LLW4</accession>
<dbReference type="Pfam" id="PF08241">
    <property type="entry name" value="Methyltransf_11"/>
    <property type="match status" value="1"/>
</dbReference>
<keyword evidence="6" id="KW-0489">Methyltransferase</keyword>
<dbReference type="PRINTS" id="PR00040">
    <property type="entry name" value="HTHMERR"/>
</dbReference>
<dbReference type="SUPFAM" id="SSF46955">
    <property type="entry name" value="Putative DNA-binding domain"/>
    <property type="match status" value="1"/>
</dbReference>
<evidence type="ECO:0000259" key="5">
    <source>
        <dbReference type="PROSITE" id="PS50937"/>
    </source>
</evidence>
<dbReference type="PANTHER" id="PTHR30204">
    <property type="entry name" value="REDOX-CYCLING DRUG-SENSING TRANSCRIPTIONAL ACTIVATOR SOXR"/>
    <property type="match status" value="1"/>
</dbReference>
<dbReference type="Pfam" id="PF13411">
    <property type="entry name" value="MerR_1"/>
    <property type="match status" value="1"/>
</dbReference>
<dbReference type="InterPro" id="IPR009061">
    <property type="entry name" value="DNA-bd_dom_put_sf"/>
</dbReference>
<keyword evidence="4" id="KW-0804">Transcription</keyword>
<keyword evidence="3" id="KW-0238">DNA-binding</keyword>
<dbReference type="InterPro" id="IPR029063">
    <property type="entry name" value="SAM-dependent_MTases_sf"/>
</dbReference>
<dbReference type="EMBL" id="JBHLTP010000004">
    <property type="protein sequence ID" value="MFC0523400.1"/>
    <property type="molecule type" value="Genomic_DNA"/>
</dbReference>
<dbReference type="PANTHER" id="PTHR30204:SF69">
    <property type="entry name" value="MERR-FAMILY TRANSCRIPTIONAL REGULATOR"/>
    <property type="match status" value="1"/>
</dbReference>
<dbReference type="Gene3D" id="3.40.50.150">
    <property type="entry name" value="Vaccinia Virus protein VP39"/>
    <property type="match status" value="1"/>
</dbReference>
<evidence type="ECO:0000256" key="2">
    <source>
        <dbReference type="ARBA" id="ARBA00023015"/>
    </source>
</evidence>
<dbReference type="SUPFAM" id="SSF53335">
    <property type="entry name" value="S-adenosyl-L-methionine-dependent methyltransferases"/>
    <property type="match status" value="1"/>
</dbReference>
<evidence type="ECO:0000256" key="4">
    <source>
        <dbReference type="ARBA" id="ARBA00023163"/>
    </source>
</evidence>
<dbReference type="InterPro" id="IPR047057">
    <property type="entry name" value="MerR_fam"/>
</dbReference>
<evidence type="ECO:0000313" key="7">
    <source>
        <dbReference type="Proteomes" id="UP001589836"/>
    </source>
</evidence>
<dbReference type="GO" id="GO:0032259">
    <property type="term" value="P:methylation"/>
    <property type="evidence" value="ECO:0007669"/>
    <property type="project" value="UniProtKB-KW"/>
</dbReference>
<sequence length="343" mass="39894">MKMKEAAKQLNTTPRTIRFYEEKGLLTLEKGANDYRYFKEEDLWRLQTILSLRELGMGTDRIKEALTEASPIHTYLNMQRSALYGEWLQLKDTIHTIETMLQKEEAQLSEEDLFYLANRLKGRKELRDKWEDEWNFNEQAKKYDLMIKTTGYRFNVHEGYDEALERVKVLADVSETCVGLDIGIGTGNLAEKFIHQGNKMIGVDQSEEMLKVCKEKHSEIDLRHGHFLALPVMDKGVDFIVSSYALHHLPDEKKITAFQEMERVLKPGGIIVIADLMFTDQKEREKTLADFAKEGNQEAIAAIEDEYYGNRRVLVEWLEVNGFSVRTEKINRILHVLKIQKSI</sequence>
<dbReference type="RefSeq" id="WP_377346148.1">
    <property type="nucleotide sequence ID" value="NZ_JBHLTP010000004.1"/>
</dbReference>
<feature type="domain" description="HTH merR-type" evidence="5">
    <location>
        <begin position="1"/>
        <end position="68"/>
    </location>
</feature>
<protein>
    <submittedName>
        <fullName evidence="6">Methyltransferase domain-containing protein</fullName>
    </submittedName>
</protein>
<dbReference type="CDD" id="cd02440">
    <property type="entry name" value="AdoMet_MTases"/>
    <property type="match status" value="1"/>
</dbReference>
<dbReference type="InterPro" id="IPR013216">
    <property type="entry name" value="Methyltransf_11"/>
</dbReference>
<reference evidence="6 7" key="1">
    <citation type="submission" date="2024-09" db="EMBL/GenBank/DDBJ databases">
        <authorList>
            <person name="Sun Q."/>
            <person name="Mori K."/>
        </authorList>
    </citation>
    <scope>NUCLEOTIDE SEQUENCE [LARGE SCALE GENOMIC DNA]</scope>
    <source>
        <strain evidence="6 7">NCAIM B.02529</strain>
    </source>
</reference>
<comment type="caution">
    <text evidence="6">The sequence shown here is derived from an EMBL/GenBank/DDBJ whole genome shotgun (WGS) entry which is preliminary data.</text>
</comment>
<evidence type="ECO:0000313" key="6">
    <source>
        <dbReference type="EMBL" id="MFC0523400.1"/>
    </source>
</evidence>
<evidence type="ECO:0000256" key="1">
    <source>
        <dbReference type="ARBA" id="ARBA00022491"/>
    </source>
</evidence>
<dbReference type="Gene3D" id="1.10.1660.10">
    <property type="match status" value="1"/>
</dbReference>
<dbReference type="SMART" id="SM00422">
    <property type="entry name" value="HTH_MERR"/>
    <property type="match status" value="1"/>
</dbReference>
<keyword evidence="6" id="KW-0808">Transferase</keyword>
<evidence type="ECO:0000256" key="3">
    <source>
        <dbReference type="ARBA" id="ARBA00023125"/>
    </source>
</evidence>
<dbReference type="Proteomes" id="UP001589836">
    <property type="component" value="Unassembled WGS sequence"/>
</dbReference>
<dbReference type="GO" id="GO:0008168">
    <property type="term" value="F:methyltransferase activity"/>
    <property type="evidence" value="ECO:0007669"/>
    <property type="project" value="UniProtKB-KW"/>
</dbReference>
<gene>
    <name evidence="6" type="ORF">ACFFGV_07360</name>
</gene>